<proteinExistence type="predicted"/>
<keyword evidence="1" id="KW-0489">Methyltransferase</keyword>
<reference evidence="4 5" key="1">
    <citation type="journal article" date="2016" name="Nat. Commun.">
        <title>Thousands of microbial genomes shed light on interconnected biogeochemical processes in an aquifer system.</title>
        <authorList>
            <person name="Anantharaman K."/>
            <person name="Brown C.T."/>
            <person name="Hug L.A."/>
            <person name="Sharon I."/>
            <person name="Castelle C.J."/>
            <person name="Probst A.J."/>
            <person name="Thomas B.C."/>
            <person name="Singh A."/>
            <person name="Wilkins M.J."/>
            <person name="Karaoz U."/>
            <person name="Brodie E.L."/>
            <person name="Williams K.H."/>
            <person name="Hubbard S.S."/>
            <person name="Banfield J.F."/>
        </authorList>
    </citation>
    <scope>NUCLEOTIDE SEQUENCE [LARGE SCALE GENOMIC DNA]</scope>
</reference>
<evidence type="ECO:0000313" key="4">
    <source>
        <dbReference type="EMBL" id="OGH00325.1"/>
    </source>
</evidence>
<name>A0A1F6GQ87_9PROT</name>
<accession>A0A1F6GQ87</accession>
<dbReference type="AlphaFoldDB" id="A0A1F6GQ87"/>
<dbReference type="Proteomes" id="UP000177583">
    <property type="component" value="Unassembled WGS sequence"/>
</dbReference>
<dbReference type="Gene3D" id="3.20.20.330">
    <property type="entry name" value="Homocysteine-binding-like domain"/>
    <property type="match status" value="1"/>
</dbReference>
<evidence type="ECO:0000259" key="3">
    <source>
        <dbReference type="Pfam" id="PF02574"/>
    </source>
</evidence>
<dbReference type="EMBL" id="MFNF01000047">
    <property type="protein sequence ID" value="OGH00325.1"/>
    <property type="molecule type" value="Genomic_DNA"/>
</dbReference>
<sequence length="240" mass="26184">MPQFLLEEEIPLLHLYHQAMKSGAQLVRCPTGKTSFSWLEPLGLAEKIEAVHNVAVQSAKHTQAQGNFDLLVAGVIGPRPQTAPYANERALEREVSEPAIYLIDKGVDCLLTQGFEDLNTLEIALRAIKDVNRVPVPVSVFFRPGPELQGVLTRLFALGEVMGFEAVGLELPLSQVARIRKSDLATDLAFGLQILPEPTGAVLDEPRALEALWQLEPTLLLGGEGLGPQAWEELKQKLGA</sequence>
<dbReference type="Pfam" id="PF02574">
    <property type="entry name" value="S-methyl_trans"/>
    <property type="match status" value="1"/>
</dbReference>
<dbReference type="GO" id="GO:0008168">
    <property type="term" value="F:methyltransferase activity"/>
    <property type="evidence" value="ECO:0007669"/>
    <property type="project" value="UniProtKB-KW"/>
</dbReference>
<organism evidence="4 5">
    <name type="scientific">Candidatus Lambdaproteobacteria bacterium RIFOXYD2_FULL_56_26</name>
    <dbReference type="NCBI Taxonomy" id="1817773"/>
    <lineage>
        <taxon>Bacteria</taxon>
        <taxon>Pseudomonadati</taxon>
        <taxon>Pseudomonadota</taxon>
        <taxon>Candidatus Lambdaproteobacteria</taxon>
    </lineage>
</organism>
<evidence type="ECO:0000256" key="2">
    <source>
        <dbReference type="ARBA" id="ARBA00022679"/>
    </source>
</evidence>
<dbReference type="SUPFAM" id="SSF82282">
    <property type="entry name" value="Homocysteine S-methyltransferase"/>
    <property type="match status" value="1"/>
</dbReference>
<feature type="domain" description="Hcy-binding" evidence="3">
    <location>
        <begin position="15"/>
        <end position="145"/>
    </location>
</feature>
<evidence type="ECO:0000313" key="5">
    <source>
        <dbReference type="Proteomes" id="UP000177583"/>
    </source>
</evidence>
<evidence type="ECO:0000256" key="1">
    <source>
        <dbReference type="ARBA" id="ARBA00022603"/>
    </source>
</evidence>
<keyword evidence="2" id="KW-0808">Transferase</keyword>
<dbReference type="InterPro" id="IPR036589">
    <property type="entry name" value="HCY_dom_sf"/>
</dbReference>
<dbReference type="GO" id="GO:0032259">
    <property type="term" value="P:methylation"/>
    <property type="evidence" value="ECO:0007669"/>
    <property type="project" value="UniProtKB-KW"/>
</dbReference>
<gene>
    <name evidence="4" type="ORF">A2557_09645</name>
</gene>
<comment type="caution">
    <text evidence="4">The sequence shown here is derived from an EMBL/GenBank/DDBJ whole genome shotgun (WGS) entry which is preliminary data.</text>
</comment>
<protein>
    <recommendedName>
        <fullName evidence="3">Hcy-binding domain-containing protein</fullName>
    </recommendedName>
</protein>
<dbReference type="InterPro" id="IPR003726">
    <property type="entry name" value="HCY_dom"/>
</dbReference>